<comment type="caution">
    <text evidence="10">The sequence shown here is derived from an EMBL/GenBank/DDBJ whole genome shotgun (WGS) entry which is preliminary data.</text>
</comment>
<reference evidence="10" key="2">
    <citation type="journal article" date="2019" name="Gigascience">
        <title>High-quality Schistosoma haematobium genome achieved by single-molecule and long-range sequencing.</title>
        <authorList>
            <person name="Stroehlein A.J."/>
            <person name="Korhonen P.K."/>
            <person name="Chong T.M."/>
            <person name="Lim Y.L."/>
            <person name="Chan K.G."/>
            <person name="Webster B."/>
            <person name="Rollinson D."/>
            <person name="Brindley P.J."/>
            <person name="Gasser R.B."/>
            <person name="Young N.D."/>
        </authorList>
    </citation>
    <scope>NUCLEOTIDE SEQUENCE</scope>
</reference>
<sequence length="552" mass="63514">MPFNCWCLTCKNPIGMGVRYNAEKKKVGMYHSTPIYQFSMPCHLCAGRIVMQTDPKNFQYVILEGARRKVQKWDSEENEQVLIADHSEKKQLATDAMYHLEHNVTDKRKASEIIPAIQEVQIDRLRHEDDFTLNQIARKKFREAKKQSEEKLVRDNSLLNRLSLTGSHVELLPETEDDSTMAKVMFLTHSKRNITANPLNSTSLIRNRNSHVPASKAKSASKADNIKNCIACMTDSNILKRVWEGKVPACFTLAQEDLAHEDHAPPPIYMFLPRVSYFPLVTEKVIRQFSQFSECALKTASKDMTSETRGKLEHEMQYTQSDQIDTFKQHPLIHEFWLEYAHQPLKWHYPIGLVFDMCADTVDIPWKITVHFSNYPTDLLLSPPVSRLAVEAHFLSMIKEADALKHRSYVINQMQARDHRQLWNGLLHFRYDQFWSINSKLMEPLPQNTKDLPLEEMSAPGIPENKPLSSSLNNMSSSKCRTFRYIPCRLYCVSENSSSTPSGFIQKLIRPLNDDGSLTSLQDAIEILLHTNKNPLVQNTKPKDRGQNVSIE</sequence>
<evidence type="ECO:0000259" key="9">
    <source>
        <dbReference type="Pfam" id="PF20638"/>
    </source>
</evidence>
<dbReference type="Gene3D" id="1.10.246.190">
    <property type="entry name" value="Autophagy protein Apg5, helix rich domain"/>
    <property type="match status" value="1"/>
</dbReference>
<feature type="domain" description="Autophagy protein ATG5 UblA" evidence="9">
    <location>
        <begin position="332"/>
        <end position="372"/>
    </location>
</feature>
<dbReference type="GO" id="GO:0007033">
    <property type="term" value="P:vacuole organization"/>
    <property type="evidence" value="ECO:0007669"/>
    <property type="project" value="UniProtKB-ARBA"/>
</dbReference>
<dbReference type="FunFam" id="1.10.246.190:FF:000001">
    <property type="entry name" value="Autophagy related 5"/>
    <property type="match status" value="1"/>
</dbReference>
<evidence type="ECO:0000256" key="3">
    <source>
        <dbReference type="ARBA" id="ARBA00006910"/>
    </source>
</evidence>
<feature type="domain" description="Autophagy protein ATG5 alpha-helical bundle region" evidence="8">
    <location>
        <begin position="389"/>
        <end position="443"/>
    </location>
</feature>
<dbReference type="CTD" id="9474"/>
<dbReference type="Gene3D" id="3.10.20.620">
    <property type="match status" value="1"/>
</dbReference>
<dbReference type="InterPro" id="IPR042527">
    <property type="entry name" value="Atg5_UblA_dom_sf"/>
</dbReference>
<keyword evidence="4" id="KW-1017">Isopeptide bond</keyword>
<dbReference type="Gene3D" id="3.10.20.90">
    <property type="entry name" value="Phosphatidylinositol 3-kinase Catalytic Subunit, Chain A, domain 1"/>
    <property type="match status" value="1"/>
</dbReference>
<dbReference type="InterPro" id="IPR042526">
    <property type="entry name" value="Atg5_HR"/>
</dbReference>
<dbReference type="GO" id="GO:0034045">
    <property type="term" value="C:phagophore assembly site membrane"/>
    <property type="evidence" value="ECO:0007669"/>
    <property type="project" value="UniProtKB-SubCell"/>
</dbReference>
<evidence type="ECO:0000256" key="7">
    <source>
        <dbReference type="ARBA" id="ARBA00023136"/>
    </source>
</evidence>
<proteinExistence type="inferred from homology"/>
<reference evidence="10" key="1">
    <citation type="journal article" date="2012" name="Nat. Genet.">
        <title>Whole-genome sequence of Schistosoma haematobium.</title>
        <authorList>
            <person name="Young N.D."/>
            <person name="Jex A.R."/>
            <person name="Li B."/>
            <person name="Liu S."/>
            <person name="Yang L."/>
            <person name="Xiong Z."/>
            <person name="Li Y."/>
            <person name="Cantacessi C."/>
            <person name="Hall R.S."/>
            <person name="Xu X."/>
            <person name="Chen F."/>
            <person name="Wu X."/>
            <person name="Zerlotini A."/>
            <person name="Oliveira G."/>
            <person name="Hofmann A."/>
            <person name="Zhang G."/>
            <person name="Fang X."/>
            <person name="Kang Y."/>
            <person name="Campbell B.E."/>
            <person name="Loukas A."/>
            <person name="Ranganathan S."/>
            <person name="Rollinson D."/>
            <person name="Rinaldi G."/>
            <person name="Brindley P.J."/>
            <person name="Yang H."/>
            <person name="Wang J."/>
            <person name="Wang J."/>
            <person name="Gasser R.B."/>
        </authorList>
    </citation>
    <scope>NUCLEOTIDE SEQUENCE</scope>
</reference>
<evidence type="ECO:0000259" key="8">
    <source>
        <dbReference type="Pfam" id="PF20637"/>
    </source>
</evidence>
<accession>A0A922LPQ6</accession>
<dbReference type="InterPro" id="IPR048939">
    <property type="entry name" value="ATG5_UblA"/>
</dbReference>
<dbReference type="GO" id="GO:0000398">
    <property type="term" value="P:mRNA splicing, via spliceosome"/>
    <property type="evidence" value="ECO:0007669"/>
    <property type="project" value="InterPro"/>
</dbReference>
<dbReference type="Pfam" id="PF20638">
    <property type="entry name" value="ATG5_UblA"/>
    <property type="match status" value="2"/>
</dbReference>
<dbReference type="Pfam" id="PF20637">
    <property type="entry name" value="ATG5_HBR"/>
    <property type="match status" value="1"/>
</dbReference>
<evidence type="ECO:0000256" key="1">
    <source>
        <dbReference type="ARBA" id="ARBA00004623"/>
    </source>
</evidence>
<comment type="subcellular location">
    <subcellularLocation>
        <location evidence="1">Preautophagosomal structure membrane</location>
        <topology evidence="1">Peripheral membrane protein</topology>
    </subcellularLocation>
</comment>
<evidence type="ECO:0000256" key="4">
    <source>
        <dbReference type="ARBA" id="ARBA00022499"/>
    </source>
</evidence>
<dbReference type="AlphaFoldDB" id="A0A922LPQ6"/>
<dbReference type="EMBL" id="AMPZ03000002">
    <property type="protein sequence ID" value="KAH9591014.1"/>
    <property type="molecule type" value="Genomic_DNA"/>
</dbReference>
<evidence type="ECO:0000256" key="5">
    <source>
        <dbReference type="ARBA" id="ARBA00022843"/>
    </source>
</evidence>
<dbReference type="InterPro" id="IPR048940">
    <property type="entry name" value="ATG5_HBR"/>
</dbReference>
<dbReference type="GO" id="GO:0005684">
    <property type="term" value="C:U2-type spliceosomal complex"/>
    <property type="evidence" value="ECO:0007669"/>
    <property type="project" value="TreeGrafter"/>
</dbReference>
<evidence type="ECO:0000256" key="2">
    <source>
        <dbReference type="ARBA" id="ARBA00005595"/>
    </source>
</evidence>
<reference evidence="10" key="4">
    <citation type="journal article" date="2022" name="PLoS Pathog.">
        <title>Chromosome-level genome of Schistosoma haematobium underpins genome-wide explorations of molecular variation.</title>
        <authorList>
            <person name="Stroehlein A.J."/>
            <person name="Korhonen P.K."/>
            <person name="Lee V.V."/>
            <person name="Ralph S.A."/>
            <person name="Mentink-Kane M."/>
            <person name="You H."/>
            <person name="McManus D.P."/>
            <person name="Tchuente L.T."/>
            <person name="Stothard J.R."/>
            <person name="Kaur P."/>
            <person name="Dudchenko O."/>
            <person name="Aiden E.L."/>
            <person name="Yang B."/>
            <person name="Yang H."/>
            <person name="Emery A.M."/>
            <person name="Webster B.L."/>
            <person name="Brindley P.J."/>
            <person name="Rollinson D."/>
            <person name="Chang B.C.H."/>
            <person name="Gasser R.B."/>
            <person name="Young N.D."/>
        </authorList>
    </citation>
    <scope>NUCLEOTIDE SEQUENCE</scope>
</reference>
<dbReference type="Pfam" id="PF04502">
    <property type="entry name" value="Saf4_Yju2"/>
    <property type="match status" value="1"/>
</dbReference>
<dbReference type="GO" id="GO:0071014">
    <property type="term" value="C:post-mRNA release spliceosomal complex"/>
    <property type="evidence" value="ECO:0007669"/>
    <property type="project" value="TreeGrafter"/>
</dbReference>
<dbReference type="GO" id="GO:0016236">
    <property type="term" value="P:macroautophagy"/>
    <property type="evidence" value="ECO:0007669"/>
    <property type="project" value="UniProtKB-ARBA"/>
</dbReference>
<dbReference type="PANTHER" id="PTHR12111">
    <property type="entry name" value="SPLICING FACTOR YJU2"/>
    <property type="match status" value="1"/>
</dbReference>
<keyword evidence="6" id="KW-0072">Autophagy</keyword>
<evidence type="ECO:0000313" key="10">
    <source>
        <dbReference type="EMBL" id="KAH9591014.1"/>
    </source>
</evidence>
<gene>
    <name evidence="10" type="primary">ATG5</name>
    <name evidence="10" type="ORF">MS3_00010373</name>
</gene>
<dbReference type="RefSeq" id="XP_051071310.1">
    <property type="nucleotide sequence ID" value="XM_051218736.1"/>
</dbReference>
<name>A0A922LPQ6_SCHHA</name>
<dbReference type="KEGG" id="shx:MS3_00010373"/>
<comment type="similarity">
    <text evidence="2">Belongs to the CWC16 family.</text>
</comment>
<reference evidence="10" key="3">
    <citation type="submission" date="2021-06" db="EMBL/GenBank/DDBJ databases">
        <title>Chromosome-level genome assembly for S. haematobium.</title>
        <authorList>
            <person name="Stroehlein A.J."/>
        </authorList>
    </citation>
    <scope>NUCLEOTIDE SEQUENCE</scope>
</reference>
<dbReference type="PANTHER" id="PTHR12111:SF2">
    <property type="entry name" value="SPLICING FACTOR YJU2B-RELATED"/>
    <property type="match status" value="1"/>
</dbReference>
<evidence type="ECO:0000313" key="11">
    <source>
        <dbReference type="Proteomes" id="UP000471633"/>
    </source>
</evidence>
<dbReference type="InterPro" id="IPR007590">
    <property type="entry name" value="Saf4/Yju2"/>
</dbReference>
<dbReference type="Proteomes" id="UP000471633">
    <property type="component" value="Unassembled WGS sequence"/>
</dbReference>
<keyword evidence="7" id="KW-0472">Membrane</keyword>
<dbReference type="GeneID" id="24594651"/>
<comment type="similarity">
    <text evidence="3">Belongs to the ATG5 family.</text>
</comment>
<keyword evidence="11" id="KW-1185">Reference proteome</keyword>
<organism evidence="10 11">
    <name type="scientific">Schistosoma haematobium</name>
    <name type="common">Blood fluke</name>
    <dbReference type="NCBI Taxonomy" id="6185"/>
    <lineage>
        <taxon>Eukaryota</taxon>
        <taxon>Metazoa</taxon>
        <taxon>Spiralia</taxon>
        <taxon>Lophotrochozoa</taxon>
        <taxon>Platyhelminthes</taxon>
        <taxon>Trematoda</taxon>
        <taxon>Digenea</taxon>
        <taxon>Strigeidida</taxon>
        <taxon>Schistosomatoidea</taxon>
        <taxon>Schistosomatidae</taxon>
        <taxon>Schistosoma</taxon>
    </lineage>
</organism>
<evidence type="ECO:0000256" key="6">
    <source>
        <dbReference type="ARBA" id="ARBA00023006"/>
    </source>
</evidence>
<keyword evidence="5" id="KW-0832">Ubl conjugation</keyword>
<feature type="domain" description="Autophagy protein ATG5 UblA" evidence="9">
    <location>
        <begin position="242"/>
        <end position="295"/>
    </location>
</feature>
<protein>
    <submittedName>
        <fullName evidence="10">Autophagy protein 5</fullName>
    </submittedName>
</protein>